<dbReference type="KEGG" id="gms:SOIL9_37610"/>
<dbReference type="Proteomes" id="UP000464178">
    <property type="component" value="Chromosome"/>
</dbReference>
<keyword evidence="2" id="KW-1185">Reference proteome</keyword>
<sequence length="216" mass="23731">MTDREWDDCPHSDHMLMPLHGWMQEAPSRHRALDRKLRLFAVACCRQRQELFTDPYCARAIEVADGQSSSAETKELYDTIMSLPCDDAQAHAIHNVALKLIGAGGLQAAMGAIMDLAVATGWDDFRSITAAQAPLLRCVVGNPFRPVALDPRWRTTTAVDLGEAIYADRAFERLPILADALQDAGCSHPDVLGHCRSPGGAHSRGCWVIDLLLEKT</sequence>
<evidence type="ECO:0000313" key="1">
    <source>
        <dbReference type="EMBL" id="VTR93953.1"/>
    </source>
</evidence>
<dbReference type="RefSeq" id="WP_232069670.1">
    <property type="nucleotide sequence ID" value="NZ_LR593886.1"/>
</dbReference>
<gene>
    <name evidence="1" type="ORF">SOIL9_37610</name>
</gene>
<dbReference type="AlphaFoldDB" id="A0A6P2CYJ9"/>
<reference evidence="1 2" key="1">
    <citation type="submission" date="2019-05" db="EMBL/GenBank/DDBJ databases">
        <authorList>
            <consortium name="Science for Life Laboratories"/>
        </authorList>
    </citation>
    <scope>NUCLEOTIDE SEQUENCE [LARGE SCALE GENOMIC DNA]</scope>
    <source>
        <strain evidence="1">Soil9</strain>
    </source>
</reference>
<protein>
    <submittedName>
        <fullName evidence="1">Uncharacterized protein</fullName>
    </submittedName>
</protein>
<evidence type="ECO:0000313" key="2">
    <source>
        <dbReference type="Proteomes" id="UP000464178"/>
    </source>
</evidence>
<proteinExistence type="predicted"/>
<accession>A0A6P2CYJ9</accession>
<name>A0A6P2CYJ9_9BACT</name>
<dbReference type="EMBL" id="LR593886">
    <property type="protein sequence ID" value="VTR93953.1"/>
    <property type="molecule type" value="Genomic_DNA"/>
</dbReference>
<organism evidence="1 2">
    <name type="scientific">Gemmata massiliana</name>
    <dbReference type="NCBI Taxonomy" id="1210884"/>
    <lineage>
        <taxon>Bacteria</taxon>
        <taxon>Pseudomonadati</taxon>
        <taxon>Planctomycetota</taxon>
        <taxon>Planctomycetia</taxon>
        <taxon>Gemmatales</taxon>
        <taxon>Gemmataceae</taxon>
        <taxon>Gemmata</taxon>
    </lineage>
</organism>